<proteinExistence type="predicted"/>
<accession>A0AAN5CZZ6</accession>
<name>A0AAN5CZZ6_9BILA</name>
<evidence type="ECO:0000313" key="3">
    <source>
        <dbReference type="Proteomes" id="UP001328107"/>
    </source>
</evidence>
<dbReference type="Proteomes" id="UP001328107">
    <property type="component" value="Unassembled WGS sequence"/>
</dbReference>
<keyword evidence="3" id="KW-1185">Reference proteome</keyword>
<evidence type="ECO:0000256" key="1">
    <source>
        <dbReference type="SAM" id="MobiDB-lite"/>
    </source>
</evidence>
<feature type="region of interest" description="Disordered" evidence="1">
    <location>
        <begin position="1"/>
        <end position="26"/>
    </location>
</feature>
<dbReference type="EMBL" id="BTRK01000005">
    <property type="protein sequence ID" value="GMR53809.1"/>
    <property type="molecule type" value="Genomic_DNA"/>
</dbReference>
<organism evidence="2 3">
    <name type="scientific">Pristionchus mayeri</name>
    <dbReference type="NCBI Taxonomy" id="1317129"/>
    <lineage>
        <taxon>Eukaryota</taxon>
        <taxon>Metazoa</taxon>
        <taxon>Ecdysozoa</taxon>
        <taxon>Nematoda</taxon>
        <taxon>Chromadorea</taxon>
        <taxon>Rhabditida</taxon>
        <taxon>Rhabditina</taxon>
        <taxon>Diplogasteromorpha</taxon>
        <taxon>Diplogasteroidea</taxon>
        <taxon>Neodiplogasteridae</taxon>
        <taxon>Pristionchus</taxon>
    </lineage>
</organism>
<reference evidence="3" key="1">
    <citation type="submission" date="2022-10" db="EMBL/GenBank/DDBJ databases">
        <title>Genome assembly of Pristionchus species.</title>
        <authorList>
            <person name="Yoshida K."/>
            <person name="Sommer R.J."/>
        </authorList>
    </citation>
    <scope>NUCLEOTIDE SEQUENCE [LARGE SCALE GENOMIC DNA]</scope>
    <source>
        <strain evidence="3">RS5460</strain>
    </source>
</reference>
<comment type="caution">
    <text evidence="2">The sequence shown here is derived from an EMBL/GenBank/DDBJ whole genome shotgun (WGS) entry which is preliminary data.</text>
</comment>
<sequence length="72" mass="7851">MKSASSPYSSSSFSSPISSSSSSSPFPHAVPLFSHLDLWLARLLRFRFNDSSSSPISRIMTLAVFQSISHLS</sequence>
<gene>
    <name evidence="2" type="ORF">PMAYCL1PPCAC_24004</name>
</gene>
<dbReference type="AlphaFoldDB" id="A0AAN5CZZ6"/>
<protein>
    <submittedName>
        <fullName evidence="2">Uncharacterized protein</fullName>
    </submittedName>
</protein>
<feature type="non-terminal residue" evidence="2">
    <location>
        <position position="72"/>
    </location>
</feature>
<evidence type="ECO:0000313" key="2">
    <source>
        <dbReference type="EMBL" id="GMR53809.1"/>
    </source>
</evidence>